<evidence type="ECO:0000256" key="1">
    <source>
        <dbReference type="SAM" id="MobiDB-lite"/>
    </source>
</evidence>
<keyword evidence="3" id="KW-1185">Reference proteome</keyword>
<comment type="caution">
    <text evidence="2">The sequence shown here is derived from an EMBL/GenBank/DDBJ whole genome shotgun (WGS) entry which is preliminary data.</text>
</comment>
<name>A0A4Y9Y796_9AGAM</name>
<organism evidence="2 3">
    <name type="scientific">Dentipellis fragilis</name>
    <dbReference type="NCBI Taxonomy" id="205917"/>
    <lineage>
        <taxon>Eukaryota</taxon>
        <taxon>Fungi</taxon>
        <taxon>Dikarya</taxon>
        <taxon>Basidiomycota</taxon>
        <taxon>Agaricomycotina</taxon>
        <taxon>Agaricomycetes</taxon>
        <taxon>Russulales</taxon>
        <taxon>Hericiaceae</taxon>
        <taxon>Dentipellis</taxon>
    </lineage>
</organism>
<accession>A0A4Y9Y796</accession>
<sequence length="369" mass="40301">MLRLDRVARADDGHRHPTLLSNPVAFLLRHDITPSAEPLDIRKASPRPPRFVQLALPRASISPHPSCEHFPATGVPLARVAVLDYRPLASDPAFRHVDTHPPNAAHPCSTIRCPTVPVIDMQTVRELHCVAGSRFPTVLRLQRAPTRIFGALIRQRASSWDCASELISLHLFASQTSVSVKCISRSASFMFPVNKFEGRHDPDDKILPAQAARLDRAASPAGSYGQGTSVSNVHEGSPRNNEARFWGAIDLAAATCPRPKLLDPHGPTAIYLEQTVLPFSNAAIDGAAVTAQRGRWRPPHSSRGLTYLSPSPHRDACAGATRRAIDVRVARCACKVRAIGVECSHQSDEPHSVCGTPFSPARWPPWQRV</sequence>
<reference evidence="2 3" key="1">
    <citation type="submission" date="2019-02" db="EMBL/GenBank/DDBJ databases">
        <title>Genome sequencing of the rare red list fungi Dentipellis fragilis.</title>
        <authorList>
            <person name="Buettner E."/>
            <person name="Kellner H."/>
        </authorList>
    </citation>
    <scope>NUCLEOTIDE SEQUENCE [LARGE SCALE GENOMIC DNA]</scope>
    <source>
        <strain evidence="2 3">DSM 105465</strain>
    </source>
</reference>
<protein>
    <submittedName>
        <fullName evidence="2">Uncharacterized protein</fullName>
    </submittedName>
</protein>
<dbReference type="Proteomes" id="UP000298327">
    <property type="component" value="Unassembled WGS sequence"/>
</dbReference>
<evidence type="ECO:0000313" key="3">
    <source>
        <dbReference type="Proteomes" id="UP000298327"/>
    </source>
</evidence>
<feature type="compositionally biased region" description="Polar residues" evidence="1">
    <location>
        <begin position="226"/>
        <end position="238"/>
    </location>
</feature>
<dbReference type="AlphaFoldDB" id="A0A4Y9Y796"/>
<feature type="region of interest" description="Disordered" evidence="1">
    <location>
        <begin position="218"/>
        <end position="238"/>
    </location>
</feature>
<dbReference type="EMBL" id="SEOQ01000685">
    <property type="protein sequence ID" value="TFY58384.1"/>
    <property type="molecule type" value="Genomic_DNA"/>
</dbReference>
<evidence type="ECO:0000313" key="2">
    <source>
        <dbReference type="EMBL" id="TFY58384.1"/>
    </source>
</evidence>
<gene>
    <name evidence="2" type="ORF">EVG20_g8172</name>
</gene>
<proteinExistence type="predicted"/>